<evidence type="ECO:0000256" key="6">
    <source>
        <dbReference type="ARBA" id="ARBA00034116"/>
    </source>
</evidence>
<proteinExistence type="inferred from homology"/>
<feature type="compositionally biased region" description="Basic and acidic residues" evidence="9">
    <location>
        <begin position="133"/>
        <end position="144"/>
    </location>
</feature>
<feature type="domain" description="Trichohyalin-plectin-homology" evidence="10">
    <location>
        <begin position="167"/>
        <end position="513"/>
    </location>
</feature>
<accession>A0AAW1QM56</accession>
<evidence type="ECO:0000256" key="1">
    <source>
        <dbReference type="ARBA" id="ARBA00004230"/>
    </source>
</evidence>
<keyword evidence="4" id="KW-0969">Cilium</keyword>
<feature type="compositionally biased region" description="Polar residues" evidence="9">
    <location>
        <begin position="1"/>
        <end position="13"/>
    </location>
</feature>
<evidence type="ECO:0000256" key="5">
    <source>
        <dbReference type="ARBA" id="ARBA00023273"/>
    </source>
</evidence>
<feature type="region of interest" description="Disordered" evidence="9">
    <location>
        <begin position="1"/>
        <end position="23"/>
    </location>
</feature>
<dbReference type="GO" id="GO:0031514">
    <property type="term" value="C:motile cilium"/>
    <property type="evidence" value="ECO:0007669"/>
    <property type="project" value="UniProtKB-SubCell"/>
</dbReference>
<keyword evidence="3 8" id="KW-0175">Coiled coil</keyword>
<name>A0AAW1QM56_9CHLO</name>
<evidence type="ECO:0000256" key="8">
    <source>
        <dbReference type="SAM" id="Coils"/>
    </source>
</evidence>
<dbReference type="InterPro" id="IPR043597">
    <property type="entry name" value="TPH_dom"/>
</dbReference>
<dbReference type="EMBL" id="JALJOS010000033">
    <property type="protein sequence ID" value="KAK9822272.1"/>
    <property type="molecule type" value="Genomic_DNA"/>
</dbReference>
<evidence type="ECO:0000256" key="4">
    <source>
        <dbReference type="ARBA" id="ARBA00023069"/>
    </source>
</evidence>
<gene>
    <name evidence="11" type="ORF">WJX74_001782</name>
</gene>
<evidence type="ECO:0000256" key="3">
    <source>
        <dbReference type="ARBA" id="ARBA00023054"/>
    </source>
</evidence>
<protein>
    <recommendedName>
        <fullName evidence="7">Cilia- and flagella-associated protein 45</fullName>
    </recommendedName>
</protein>
<feature type="coiled-coil region" evidence="8">
    <location>
        <begin position="258"/>
        <end position="426"/>
    </location>
</feature>
<keyword evidence="12" id="KW-1185">Reference proteome</keyword>
<dbReference type="Proteomes" id="UP001438707">
    <property type="component" value="Unassembled WGS sequence"/>
</dbReference>
<keyword evidence="5" id="KW-0966">Cell projection</keyword>
<comment type="subcellular location">
    <subcellularLocation>
        <location evidence="1">Cell projection</location>
        <location evidence="1">Cilium</location>
        <location evidence="1">Flagellum</location>
    </subcellularLocation>
</comment>
<dbReference type="PANTHER" id="PTHR15504">
    <property type="entry name" value="NASOPHARYNGEAL EPITHELIUM SPECIFIC PROTEIN 1"/>
    <property type="match status" value="1"/>
</dbReference>
<evidence type="ECO:0000256" key="2">
    <source>
        <dbReference type="ARBA" id="ARBA00022846"/>
    </source>
</evidence>
<evidence type="ECO:0000256" key="7">
    <source>
        <dbReference type="ARBA" id="ARBA00034142"/>
    </source>
</evidence>
<organism evidence="11 12">
    <name type="scientific">Apatococcus lobatus</name>
    <dbReference type="NCBI Taxonomy" id="904363"/>
    <lineage>
        <taxon>Eukaryota</taxon>
        <taxon>Viridiplantae</taxon>
        <taxon>Chlorophyta</taxon>
        <taxon>core chlorophytes</taxon>
        <taxon>Trebouxiophyceae</taxon>
        <taxon>Chlorellales</taxon>
        <taxon>Chlorellaceae</taxon>
        <taxon>Apatococcus</taxon>
    </lineage>
</organism>
<comment type="caution">
    <text evidence="11">The sequence shown here is derived from an EMBL/GenBank/DDBJ whole genome shotgun (WGS) entry which is preliminary data.</text>
</comment>
<evidence type="ECO:0000256" key="9">
    <source>
        <dbReference type="SAM" id="MobiDB-lite"/>
    </source>
</evidence>
<dbReference type="PANTHER" id="PTHR15504:SF0">
    <property type="entry name" value="CILIA- AND FLAGELLA-ASSOCIATED PROTEIN 45"/>
    <property type="match status" value="1"/>
</dbReference>
<feature type="region of interest" description="Disordered" evidence="9">
    <location>
        <begin position="114"/>
        <end position="153"/>
    </location>
</feature>
<keyword evidence="2" id="KW-0282">Flagellum</keyword>
<reference evidence="11 12" key="1">
    <citation type="journal article" date="2024" name="Nat. Commun.">
        <title>Phylogenomics reveals the evolutionary origins of lichenization in chlorophyte algae.</title>
        <authorList>
            <person name="Puginier C."/>
            <person name="Libourel C."/>
            <person name="Otte J."/>
            <person name="Skaloud P."/>
            <person name="Haon M."/>
            <person name="Grisel S."/>
            <person name="Petersen M."/>
            <person name="Berrin J.G."/>
            <person name="Delaux P.M."/>
            <person name="Dal Grande F."/>
            <person name="Keller J."/>
        </authorList>
    </citation>
    <scope>NUCLEOTIDE SEQUENCE [LARGE SCALE GENOMIC DNA]</scope>
    <source>
        <strain evidence="11 12">SAG 2145</strain>
    </source>
</reference>
<comment type="similarity">
    <text evidence="6">Belongs to the CFAP45 family.</text>
</comment>
<sequence length="530" mass="61173">MAVTDTASLGQSRRNPRNSYRAISRNSHIDESLFCSAKAGAKVPLPFNRPGKYGACELPSEDTSLRRLIAARRTAGPAPLGESTVLLRSDLERMKQGPAYLTPEQAAAKRKAAEAKREQEQEISAQRKQKMLQMEEERRKREPLSETQQIQQRRNDAVLRNAEAMLLEEKDEVKNMNQIIMYGKCVTIRDAQIDEKKYMMREEEEAERSSDLAMELDRQQAVAAYEERERLKDEERRYGACILAEQIEERKIQRLLQEEQVEQERLQMTKEIARIKQLDQKVAEDKVRRAAVMAGEVEKINSAQVERKRAVAEREILEDAMIAEYVRQRDLREQALAEQKVAAAKEKELETARLRAKQERAADRQAEIDELRARRYQEAHDRSIRAKELADRLRAAEINRDLAEARESQQAARLRAQAEMANIEAAEFARVLAENKKAEQLRLVQAEAAAEVRQRHMDELRTQIAANEEHRKHEHEEQVQQGIAARAKIAREMALIESIRQEKLKQMEADGIPAKYRAELARKNFGKERL</sequence>
<evidence type="ECO:0000259" key="10">
    <source>
        <dbReference type="Pfam" id="PF13868"/>
    </source>
</evidence>
<dbReference type="AlphaFoldDB" id="A0AAW1QM56"/>
<dbReference type="Pfam" id="PF13868">
    <property type="entry name" value="TPH"/>
    <property type="match status" value="1"/>
</dbReference>
<evidence type="ECO:0000313" key="12">
    <source>
        <dbReference type="Proteomes" id="UP001438707"/>
    </source>
</evidence>
<evidence type="ECO:0000313" key="11">
    <source>
        <dbReference type="EMBL" id="KAK9822272.1"/>
    </source>
</evidence>
<dbReference type="InterPro" id="IPR033253">
    <property type="entry name" value="CFAP45"/>
</dbReference>